<name>A0AAW1IEU2_POPJA</name>
<evidence type="ECO:0000256" key="6">
    <source>
        <dbReference type="SAM" id="Phobius"/>
    </source>
</evidence>
<dbReference type="AlphaFoldDB" id="A0AAW1IEU2"/>
<dbReference type="GO" id="GO:0022857">
    <property type="term" value="F:transmembrane transporter activity"/>
    <property type="evidence" value="ECO:0007669"/>
    <property type="project" value="InterPro"/>
</dbReference>
<feature type="transmembrane region" description="Helical" evidence="6">
    <location>
        <begin position="310"/>
        <end position="329"/>
    </location>
</feature>
<dbReference type="EMBL" id="JASPKY010000611">
    <property type="protein sequence ID" value="KAK9687988.1"/>
    <property type="molecule type" value="Genomic_DNA"/>
</dbReference>
<dbReference type="SUPFAM" id="SSF103473">
    <property type="entry name" value="MFS general substrate transporter"/>
    <property type="match status" value="1"/>
</dbReference>
<dbReference type="InterPro" id="IPR020846">
    <property type="entry name" value="MFS_dom"/>
</dbReference>
<evidence type="ECO:0000256" key="3">
    <source>
        <dbReference type="ARBA" id="ARBA00022989"/>
    </source>
</evidence>
<dbReference type="Pfam" id="PF07690">
    <property type="entry name" value="MFS_1"/>
    <property type="match status" value="1"/>
</dbReference>
<evidence type="ECO:0000256" key="1">
    <source>
        <dbReference type="ARBA" id="ARBA00004141"/>
    </source>
</evidence>
<dbReference type="Proteomes" id="UP001458880">
    <property type="component" value="Unassembled WGS sequence"/>
</dbReference>
<evidence type="ECO:0000259" key="7">
    <source>
        <dbReference type="PROSITE" id="PS50850"/>
    </source>
</evidence>
<feature type="transmembrane region" description="Helical" evidence="6">
    <location>
        <begin position="78"/>
        <end position="102"/>
    </location>
</feature>
<protein>
    <submittedName>
        <fullName evidence="8">Major Facilitator Superfamily</fullName>
    </submittedName>
</protein>
<organism evidence="8 9">
    <name type="scientific">Popillia japonica</name>
    <name type="common">Japanese beetle</name>
    <dbReference type="NCBI Taxonomy" id="7064"/>
    <lineage>
        <taxon>Eukaryota</taxon>
        <taxon>Metazoa</taxon>
        <taxon>Ecdysozoa</taxon>
        <taxon>Arthropoda</taxon>
        <taxon>Hexapoda</taxon>
        <taxon>Insecta</taxon>
        <taxon>Pterygota</taxon>
        <taxon>Neoptera</taxon>
        <taxon>Endopterygota</taxon>
        <taxon>Coleoptera</taxon>
        <taxon>Polyphaga</taxon>
        <taxon>Scarabaeiformia</taxon>
        <taxon>Scarabaeidae</taxon>
        <taxon>Rutelinae</taxon>
        <taxon>Popillia</taxon>
    </lineage>
</organism>
<dbReference type="PANTHER" id="PTHR11662">
    <property type="entry name" value="SOLUTE CARRIER FAMILY 17"/>
    <property type="match status" value="1"/>
</dbReference>
<dbReference type="InterPro" id="IPR036259">
    <property type="entry name" value="MFS_trans_sf"/>
</dbReference>
<feature type="transmembrane region" description="Helical" evidence="6">
    <location>
        <begin position="171"/>
        <end position="197"/>
    </location>
</feature>
<feature type="transmembrane region" description="Helical" evidence="6">
    <location>
        <begin position="365"/>
        <end position="392"/>
    </location>
</feature>
<dbReference type="PROSITE" id="PS50850">
    <property type="entry name" value="MFS"/>
    <property type="match status" value="1"/>
</dbReference>
<sequence length="509" mass="56855">MRGCQPLFCICGCRLPQRVVAVLLCSLGVIVAYGQRTDVNVAITRLVSPNIRNLSQGCPTNVTEVAPIEGGTKEWTELIQGMILGSFYVGYLIGQVPAGIIADLFGPRWVYAGGIFASSLISLVTPVTIQYLHWTLVVFSRIISGIAQSVIFPSISILVSRWVPFKERSTLGALTYSSVALGVIVGNTISGFIMYYMNNWPNVFYFWGMSGLLWTATFLLYVYSDFKVHPHILESEMKFLSENIESLTRRKIPYKRIITDKGIIAMIIGQIGHDITVFLCVTNIPKYQSDVLRLSVRDVSIISSVPFTGAWLSGIVSGTSTFLVLMTYAGCNIPLSVTCYAIAVTFIGPFCASHKVNQMDITVNYNGFVMSLINGVGCFTGFSTPLFISLVAKDNTLWQWQIVGWYICLMTCFAGLYYAFMLEVNRAEWDVPPDQHDEWRQKLDDKTAEEEQLKQMEKTKKAEKQAAKDFANQSKYKTSGVLGAKEIEQQFEKFMENQSLDCIIPQSTM</sequence>
<dbReference type="PANTHER" id="PTHR11662:SF415">
    <property type="entry name" value="AT30085P-RELATED"/>
    <property type="match status" value="1"/>
</dbReference>
<reference evidence="8 9" key="1">
    <citation type="journal article" date="2024" name="BMC Genomics">
        <title>De novo assembly and annotation of Popillia japonica's genome with initial clues to its potential as an invasive pest.</title>
        <authorList>
            <person name="Cucini C."/>
            <person name="Boschi S."/>
            <person name="Funari R."/>
            <person name="Cardaioli E."/>
            <person name="Iannotti N."/>
            <person name="Marturano G."/>
            <person name="Paoli F."/>
            <person name="Bruttini M."/>
            <person name="Carapelli A."/>
            <person name="Frati F."/>
            <person name="Nardi F."/>
        </authorList>
    </citation>
    <scope>NUCLEOTIDE SEQUENCE [LARGE SCALE GENOMIC DNA]</scope>
    <source>
        <strain evidence="8">DMR45628</strain>
    </source>
</reference>
<comment type="caution">
    <text evidence="8">The sequence shown here is derived from an EMBL/GenBank/DDBJ whole genome shotgun (WGS) entry which is preliminary data.</text>
</comment>
<keyword evidence="9" id="KW-1185">Reference proteome</keyword>
<accession>A0AAW1IEU2</accession>
<gene>
    <name evidence="8" type="ORF">QE152_g35857</name>
</gene>
<dbReference type="GO" id="GO:0016020">
    <property type="term" value="C:membrane"/>
    <property type="evidence" value="ECO:0007669"/>
    <property type="project" value="UniProtKB-SubCell"/>
</dbReference>
<dbReference type="InterPro" id="IPR011701">
    <property type="entry name" value="MFS"/>
</dbReference>
<comment type="subcellular location">
    <subcellularLocation>
        <location evidence="1">Membrane</location>
        <topology evidence="1">Multi-pass membrane protein</topology>
    </subcellularLocation>
</comment>
<dbReference type="FunFam" id="1.20.1250.20:FF:000423">
    <property type="entry name" value="Putative inorganic phosphate cotransporter-like Protein"/>
    <property type="match status" value="1"/>
</dbReference>
<keyword evidence="2 6" id="KW-0812">Transmembrane</keyword>
<evidence type="ECO:0000256" key="5">
    <source>
        <dbReference type="SAM" id="Coils"/>
    </source>
</evidence>
<evidence type="ECO:0000256" key="4">
    <source>
        <dbReference type="ARBA" id="ARBA00023136"/>
    </source>
</evidence>
<feature type="transmembrane region" description="Helical" evidence="6">
    <location>
        <begin position="335"/>
        <end position="353"/>
    </location>
</feature>
<feature type="domain" description="Major facilitator superfamily (MFS) profile" evidence="7">
    <location>
        <begin position="21"/>
        <end position="509"/>
    </location>
</feature>
<evidence type="ECO:0000313" key="8">
    <source>
        <dbReference type="EMBL" id="KAK9687988.1"/>
    </source>
</evidence>
<evidence type="ECO:0000256" key="2">
    <source>
        <dbReference type="ARBA" id="ARBA00022692"/>
    </source>
</evidence>
<keyword evidence="3 6" id="KW-1133">Transmembrane helix</keyword>
<evidence type="ECO:0000313" key="9">
    <source>
        <dbReference type="Proteomes" id="UP001458880"/>
    </source>
</evidence>
<keyword evidence="5" id="KW-0175">Coiled coil</keyword>
<feature type="transmembrane region" description="Helical" evidence="6">
    <location>
        <begin position="203"/>
        <end position="223"/>
    </location>
</feature>
<dbReference type="GO" id="GO:0006820">
    <property type="term" value="P:monoatomic anion transport"/>
    <property type="evidence" value="ECO:0007669"/>
    <property type="project" value="TreeGrafter"/>
</dbReference>
<feature type="transmembrane region" description="Helical" evidence="6">
    <location>
        <begin position="398"/>
        <end position="420"/>
    </location>
</feature>
<proteinExistence type="predicted"/>
<keyword evidence="4 6" id="KW-0472">Membrane</keyword>
<dbReference type="InterPro" id="IPR050382">
    <property type="entry name" value="MFS_Na/Anion_cotransporter"/>
</dbReference>
<feature type="coiled-coil region" evidence="5">
    <location>
        <begin position="436"/>
        <end position="473"/>
    </location>
</feature>
<dbReference type="Gene3D" id="1.20.1250.20">
    <property type="entry name" value="MFS general substrate transporter like domains"/>
    <property type="match status" value="1"/>
</dbReference>
<feature type="transmembrane region" description="Helical" evidence="6">
    <location>
        <begin position="109"/>
        <end position="132"/>
    </location>
</feature>
<feature type="transmembrane region" description="Helical" evidence="6">
    <location>
        <begin position="138"/>
        <end position="159"/>
    </location>
</feature>